<protein>
    <submittedName>
        <fullName evidence="2">Uncharacterized protein</fullName>
    </submittedName>
</protein>
<dbReference type="EMBL" id="CP060634">
    <property type="protein sequence ID" value="QNM06788.1"/>
    <property type="molecule type" value="Genomic_DNA"/>
</dbReference>
<dbReference type="AlphaFoldDB" id="A0A7G9G7K6"/>
<dbReference type="KEGG" id="qdo:H9Q78_06655"/>
<dbReference type="Proteomes" id="UP000515823">
    <property type="component" value="Chromosome"/>
</dbReference>
<feature type="region of interest" description="Disordered" evidence="1">
    <location>
        <begin position="39"/>
        <end position="70"/>
    </location>
</feature>
<name>A0A7G9G7K6_9FIRM</name>
<sequence>MENKWNIGEGGDMPIGFGLSLAANSKSMKAFANMSDAEKENAVEKSRQMHTRQDMERFVNSLGEEKDRFR</sequence>
<keyword evidence="3" id="KW-1185">Reference proteome</keyword>
<evidence type="ECO:0000313" key="2">
    <source>
        <dbReference type="EMBL" id="QNM06788.1"/>
    </source>
</evidence>
<organism evidence="2 3">
    <name type="scientific">Qiania dongpingensis</name>
    <dbReference type="NCBI Taxonomy" id="2763669"/>
    <lineage>
        <taxon>Bacteria</taxon>
        <taxon>Bacillati</taxon>
        <taxon>Bacillota</taxon>
        <taxon>Clostridia</taxon>
        <taxon>Lachnospirales</taxon>
        <taxon>Lachnospiraceae</taxon>
        <taxon>Qiania</taxon>
    </lineage>
</organism>
<reference evidence="2 3" key="1">
    <citation type="submission" date="2020-08" db="EMBL/GenBank/DDBJ databases">
        <authorList>
            <person name="Liu C."/>
            <person name="Sun Q."/>
        </authorList>
    </citation>
    <scope>NUCLEOTIDE SEQUENCE [LARGE SCALE GENOMIC DNA]</scope>
    <source>
        <strain evidence="2 3">NSJ-38</strain>
    </source>
</reference>
<evidence type="ECO:0000256" key="1">
    <source>
        <dbReference type="SAM" id="MobiDB-lite"/>
    </source>
</evidence>
<evidence type="ECO:0000313" key="3">
    <source>
        <dbReference type="Proteomes" id="UP000515823"/>
    </source>
</evidence>
<dbReference type="RefSeq" id="WP_249304484.1">
    <property type="nucleotide sequence ID" value="NZ_CP060634.1"/>
</dbReference>
<accession>A0A7G9G7K6</accession>
<proteinExistence type="predicted"/>
<gene>
    <name evidence="2" type="ORF">H9Q78_06655</name>
</gene>